<accession>A0AAP5M8R7</accession>
<dbReference type="RefSeq" id="WP_208339007.1">
    <property type="nucleotide sequence ID" value="NZ_CAWQFN010000472.1"/>
</dbReference>
<dbReference type="GO" id="GO:0016757">
    <property type="term" value="F:glycosyltransferase activity"/>
    <property type="evidence" value="ECO:0007669"/>
    <property type="project" value="InterPro"/>
</dbReference>
<dbReference type="PANTHER" id="PTHR46401:SF8">
    <property type="entry name" value="BLL6006 PROTEIN"/>
    <property type="match status" value="1"/>
</dbReference>
<dbReference type="Pfam" id="PF00534">
    <property type="entry name" value="Glycos_transf_1"/>
    <property type="match status" value="1"/>
</dbReference>
<proteinExistence type="predicted"/>
<evidence type="ECO:0000313" key="2">
    <source>
        <dbReference type="EMBL" id="MDR9894992.1"/>
    </source>
</evidence>
<reference evidence="3" key="1">
    <citation type="journal article" date="2021" name="Science">
        <title>Hunting the eagle killer: A cyanobacterial neurotoxin causes vacuolar myelinopathy.</title>
        <authorList>
            <person name="Breinlinger S."/>
            <person name="Phillips T.J."/>
            <person name="Haram B.N."/>
            <person name="Mares J."/>
            <person name="Martinez Yerena J.A."/>
            <person name="Hrouzek P."/>
            <person name="Sobotka R."/>
            <person name="Henderson W.M."/>
            <person name="Schmieder P."/>
            <person name="Williams S.M."/>
            <person name="Lauderdale J.D."/>
            <person name="Wilde H.D."/>
            <person name="Gerrin W."/>
            <person name="Kust A."/>
            <person name="Washington J.W."/>
            <person name="Wagner C."/>
            <person name="Geier B."/>
            <person name="Liebeke M."/>
            <person name="Enke H."/>
            <person name="Niedermeyer T.H.J."/>
            <person name="Wilde S.B."/>
        </authorList>
    </citation>
    <scope>NUCLEOTIDE SEQUENCE [LARGE SCALE GENOMIC DNA]</scope>
    <source>
        <strain evidence="3">Thurmond2011</strain>
    </source>
</reference>
<keyword evidence="3" id="KW-1185">Reference proteome</keyword>
<dbReference type="EMBL" id="JAALHA020000003">
    <property type="protein sequence ID" value="MDR9894992.1"/>
    <property type="molecule type" value="Genomic_DNA"/>
</dbReference>
<dbReference type="Gene3D" id="3.40.50.2000">
    <property type="entry name" value="Glycogen Phosphorylase B"/>
    <property type="match status" value="1"/>
</dbReference>
<dbReference type="InterPro" id="IPR001296">
    <property type="entry name" value="Glyco_trans_1"/>
</dbReference>
<dbReference type="AlphaFoldDB" id="A0AAP5M8R7"/>
<evidence type="ECO:0000259" key="1">
    <source>
        <dbReference type="Pfam" id="PF00534"/>
    </source>
</evidence>
<organism evidence="2 3">
    <name type="scientific">Aetokthonos hydrillicola Thurmond2011</name>
    <dbReference type="NCBI Taxonomy" id="2712845"/>
    <lineage>
        <taxon>Bacteria</taxon>
        <taxon>Bacillati</taxon>
        <taxon>Cyanobacteriota</taxon>
        <taxon>Cyanophyceae</taxon>
        <taxon>Nostocales</taxon>
        <taxon>Hapalosiphonaceae</taxon>
        <taxon>Aetokthonos</taxon>
    </lineage>
</organism>
<comment type="caution">
    <text evidence="2">The sequence shown here is derived from an EMBL/GenBank/DDBJ whole genome shotgun (WGS) entry which is preliminary data.</text>
</comment>
<dbReference type="PANTHER" id="PTHR46401">
    <property type="entry name" value="GLYCOSYLTRANSFERASE WBBK-RELATED"/>
    <property type="match status" value="1"/>
</dbReference>
<dbReference type="Proteomes" id="UP000667802">
    <property type="component" value="Unassembled WGS sequence"/>
</dbReference>
<dbReference type="SUPFAM" id="SSF53756">
    <property type="entry name" value="UDP-Glycosyltransferase/glycogen phosphorylase"/>
    <property type="match status" value="1"/>
</dbReference>
<name>A0AAP5M8R7_9CYAN</name>
<feature type="domain" description="Glycosyl transferase family 1" evidence="1">
    <location>
        <begin position="222"/>
        <end position="376"/>
    </location>
</feature>
<protein>
    <submittedName>
        <fullName evidence="2">Glycosyltransferase family 4 protein</fullName>
    </submittedName>
</protein>
<sequence>MRVGIIFRGGLPEVGGGYTFSHEILESIANFCSHSSHSFIIFSTNKQSPNALSKWTNIEHISLYTSFKIRWKYRFLAIRDAVLKKLNNYKKVKFNIENWHRKFILTSLKNNNIDIIWETGPDCLTMEVPYIMTVWDLQHRMQPYFPEVSVKGEWDMREQSYATQLKRAAFVLTGTEAGKAEINQLYQVPAQRIKVLPFPTPGFALDSVVDDGEHILKKYNLPNNYLFYPAQFWPHKNHVGLLLAVKWLKDKYGINFPVVFTGSDHGNEKYVRQTVCDLDLSKQVYFLGFVPKKDLTLLYYHAFSLTFLTFFGPDNLPPLEAFALGCPVVASRVSGAEEQLGDAALLVDPKDTEEIALAIKSLWDDMTLRQSLIERGFVRANKWIGKDYIKGIFSLLDEFTAVRRCWSNTIDYVTTR</sequence>
<dbReference type="CDD" id="cd03809">
    <property type="entry name" value="GT4_MtfB-like"/>
    <property type="match status" value="1"/>
</dbReference>
<gene>
    <name evidence="2" type="ORF">G7B40_010490</name>
</gene>
<evidence type="ECO:0000313" key="3">
    <source>
        <dbReference type="Proteomes" id="UP000667802"/>
    </source>
</evidence>